<evidence type="ECO:0000256" key="3">
    <source>
        <dbReference type="ARBA" id="ARBA00022989"/>
    </source>
</evidence>
<dbReference type="EMBL" id="JAXOVC010000008">
    <property type="protein sequence ID" value="KAK4497809.1"/>
    <property type="molecule type" value="Genomic_DNA"/>
</dbReference>
<sequence length="357" mass="41231">MGHIHGFFEYLGEDRLRPQRDRFPRRFQHHPRWGIQDNSKISYCRVSPCLYLILIDLPFKMSTNGQGRDNLLLTHLCLRVPFSRNYGGLAIPQQYDRHEFSALEIFATFLNHAWHWRILFAEHLQGRAVHPMILSNFVAASMWRSNFQFLKRNIHSIAFKDVRRPSILINDRLHDARQELSGLQAEVQSARKWMLTEDLDEFLQHILKAQPTSPHHALDQVLEEAEHLYQFLMDTFQLLMGSISVLDSQTSLEEAKRSTTLTQLAAVYLPLSLATSIFGMNIKEINESPLSVWVVFVALVILAVGTVLLLLGASTIRATSLRKVRSWAKNLPRSKQKTFVRSETAIEEQAVEQTKYD</sequence>
<organism evidence="6 7">
    <name type="scientific">Zasmidium cellare</name>
    <name type="common">Wine cellar mold</name>
    <name type="synonym">Racodium cellare</name>
    <dbReference type="NCBI Taxonomy" id="395010"/>
    <lineage>
        <taxon>Eukaryota</taxon>
        <taxon>Fungi</taxon>
        <taxon>Dikarya</taxon>
        <taxon>Ascomycota</taxon>
        <taxon>Pezizomycotina</taxon>
        <taxon>Dothideomycetes</taxon>
        <taxon>Dothideomycetidae</taxon>
        <taxon>Mycosphaerellales</taxon>
        <taxon>Mycosphaerellaceae</taxon>
        <taxon>Zasmidium</taxon>
    </lineage>
</organism>
<evidence type="ECO:0000256" key="1">
    <source>
        <dbReference type="ARBA" id="ARBA00004141"/>
    </source>
</evidence>
<reference evidence="6 7" key="1">
    <citation type="journal article" date="2023" name="G3 (Bethesda)">
        <title>A chromosome-level genome assembly of Zasmidium syzygii isolated from banana leaves.</title>
        <authorList>
            <person name="van Westerhoven A.C."/>
            <person name="Mehrabi R."/>
            <person name="Talebi R."/>
            <person name="Steentjes M.B.F."/>
            <person name="Corcolon B."/>
            <person name="Chong P.A."/>
            <person name="Kema G.H.J."/>
            <person name="Seidl M.F."/>
        </authorList>
    </citation>
    <scope>NUCLEOTIDE SEQUENCE [LARGE SCALE GENOMIC DNA]</scope>
    <source>
        <strain evidence="6 7">P124</strain>
    </source>
</reference>
<keyword evidence="4 5" id="KW-0472">Membrane</keyword>
<dbReference type="SUPFAM" id="SSF144083">
    <property type="entry name" value="Magnesium transport protein CorA, transmembrane region"/>
    <property type="match status" value="1"/>
</dbReference>
<feature type="transmembrane region" description="Helical" evidence="5">
    <location>
        <begin position="292"/>
        <end position="313"/>
    </location>
</feature>
<evidence type="ECO:0000256" key="2">
    <source>
        <dbReference type="ARBA" id="ARBA00022692"/>
    </source>
</evidence>
<proteinExistence type="predicted"/>
<dbReference type="InterPro" id="IPR002523">
    <property type="entry name" value="MgTranspt_CorA/ZnTranspt_ZntB"/>
</dbReference>
<dbReference type="Gene3D" id="1.20.58.340">
    <property type="entry name" value="Magnesium transport protein CorA, transmembrane region"/>
    <property type="match status" value="1"/>
</dbReference>
<protein>
    <recommendedName>
        <fullName evidence="8">Magnesium transporter CorA-like family protein</fullName>
    </recommendedName>
</protein>
<evidence type="ECO:0008006" key="8">
    <source>
        <dbReference type="Google" id="ProtNLM"/>
    </source>
</evidence>
<evidence type="ECO:0000256" key="5">
    <source>
        <dbReference type="SAM" id="Phobius"/>
    </source>
</evidence>
<evidence type="ECO:0000313" key="6">
    <source>
        <dbReference type="EMBL" id="KAK4497809.1"/>
    </source>
</evidence>
<dbReference type="InterPro" id="IPR045863">
    <property type="entry name" value="CorA_TM1_TM2"/>
</dbReference>
<accession>A0ABR0E8Q8</accession>
<evidence type="ECO:0000256" key="4">
    <source>
        <dbReference type="ARBA" id="ARBA00023136"/>
    </source>
</evidence>
<evidence type="ECO:0000313" key="7">
    <source>
        <dbReference type="Proteomes" id="UP001305779"/>
    </source>
</evidence>
<dbReference type="Proteomes" id="UP001305779">
    <property type="component" value="Unassembled WGS sequence"/>
</dbReference>
<gene>
    <name evidence="6" type="ORF">PRZ48_010463</name>
</gene>
<comment type="caution">
    <text evidence="6">The sequence shown here is derived from an EMBL/GenBank/DDBJ whole genome shotgun (WGS) entry which is preliminary data.</text>
</comment>
<comment type="subcellular location">
    <subcellularLocation>
        <location evidence="1">Membrane</location>
        <topology evidence="1">Multi-pass membrane protein</topology>
    </subcellularLocation>
</comment>
<keyword evidence="3 5" id="KW-1133">Transmembrane helix</keyword>
<dbReference type="Pfam" id="PF01544">
    <property type="entry name" value="CorA"/>
    <property type="match status" value="1"/>
</dbReference>
<name>A0ABR0E8Q8_ZASCE</name>
<keyword evidence="2 5" id="KW-0812">Transmembrane</keyword>
<keyword evidence="7" id="KW-1185">Reference proteome</keyword>